<keyword evidence="7" id="KW-1185">Reference proteome</keyword>
<dbReference type="InterPro" id="IPR050707">
    <property type="entry name" value="HTH_MetabolicPath_Reg"/>
</dbReference>
<dbReference type="EMBL" id="CP031700">
    <property type="protein sequence ID" value="QEY26865.1"/>
    <property type="molecule type" value="Genomic_DNA"/>
</dbReference>
<dbReference type="PANTHER" id="PTHR30136">
    <property type="entry name" value="HELIX-TURN-HELIX TRANSCRIPTIONAL REGULATOR, ICLR FAMILY"/>
    <property type="match status" value="1"/>
</dbReference>
<dbReference type="Pfam" id="PF01614">
    <property type="entry name" value="IclR_C"/>
    <property type="match status" value="1"/>
</dbReference>
<evidence type="ECO:0000313" key="6">
    <source>
        <dbReference type="EMBL" id="QEY26865.1"/>
    </source>
</evidence>
<sequence>MIQPNKTRHGVKSVEIGLSILDILIDYKEPMKLKDIAFTMQMPAAKIHRYLVSMTVKNYVKQLSNGYYTVGNRINSIQQAGLEQTSVLNQLNKIATDIKNNLNCSVQVARWFNEGPIIIQSVDLNNFISINTRIGSKMPLFSSATGKLLASYQPLDIIKPLVLAELKSFSDNSNEDKLNENDSIAPPNKQIKEDILKRWHEFESSLAEIREQGFSYVIGNMMTGINAFSIAVDMTHLSDIKNATDTLDHQQQIYAVTAIGTAEQLPSSKRNKILKEMLAIAQHYRLL</sequence>
<protein>
    <submittedName>
        <fullName evidence="6">IclR family transcriptional regulator</fullName>
    </submittedName>
</protein>
<name>A0A5J6PWC3_9NEIS</name>
<evidence type="ECO:0000259" key="5">
    <source>
        <dbReference type="PROSITE" id="PS51078"/>
    </source>
</evidence>
<dbReference type="InterPro" id="IPR036390">
    <property type="entry name" value="WH_DNA-bd_sf"/>
</dbReference>
<dbReference type="Gene3D" id="3.30.450.40">
    <property type="match status" value="1"/>
</dbReference>
<dbReference type="GO" id="GO:0003677">
    <property type="term" value="F:DNA binding"/>
    <property type="evidence" value="ECO:0007669"/>
    <property type="project" value="UniProtKB-KW"/>
</dbReference>
<evidence type="ECO:0000256" key="1">
    <source>
        <dbReference type="ARBA" id="ARBA00023015"/>
    </source>
</evidence>
<dbReference type="Pfam" id="PF09339">
    <property type="entry name" value="HTH_IclR"/>
    <property type="match status" value="1"/>
</dbReference>
<reference evidence="6 7" key="1">
    <citation type="submission" date="2018-08" db="EMBL/GenBank/DDBJ databases">
        <title>Neisseria zalophi ATCC BAA-2455 complete genome.</title>
        <authorList>
            <person name="Veseli I.A."/>
            <person name="Buttler R."/>
            <person name="Mascarenhas dos Santos A.C."/>
            <person name="Pombert J.-F."/>
        </authorList>
    </citation>
    <scope>NUCLEOTIDE SEQUENCE [LARGE SCALE GENOMIC DNA]</scope>
    <source>
        <strain evidence="6 7">ATCC BAA-2455</strain>
    </source>
</reference>
<dbReference type="Gene3D" id="1.10.10.10">
    <property type="entry name" value="Winged helix-like DNA-binding domain superfamily/Winged helix DNA-binding domain"/>
    <property type="match status" value="1"/>
</dbReference>
<dbReference type="SUPFAM" id="SSF46785">
    <property type="entry name" value="Winged helix' DNA-binding domain"/>
    <property type="match status" value="1"/>
</dbReference>
<dbReference type="Proteomes" id="UP000325713">
    <property type="component" value="Chromosome"/>
</dbReference>
<feature type="domain" description="IclR-ED" evidence="5">
    <location>
        <begin position="73"/>
        <end position="287"/>
    </location>
</feature>
<gene>
    <name evidence="6" type="ORF">D0T92_10220</name>
</gene>
<keyword evidence="3" id="KW-0804">Transcription</keyword>
<evidence type="ECO:0000256" key="3">
    <source>
        <dbReference type="ARBA" id="ARBA00023163"/>
    </source>
</evidence>
<dbReference type="PROSITE" id="PS51078">
    <property type="entry name" value="ICLR_ED"/>
    <property type="match status" value="1"/>
</dbReference>
<dbReference type="PANTHER" id="PTHR30136:SF8">
    <property type="entry name" value="TRANSCRIPTIONAL REGULATORY PROTEIN"/>
    <property type="match status" value="1"/>
</dbReference>
<accession>A0A5J6PWC3</accession>
<dbReference type="OrthoDB" id="8524622at2"/>
<dbReference type="SMART" id="SM00346">
    <property type="entry name" value="HTH_ICLR"/>
    <property type="match status" value="1"/>
</dbReference>
<dbReference type="RefSeq" id="WP_151052543.1">
    <property type="nucleotide sequence ID" value="NZ_CP031700.1"/>
</dbReference>
<feature type="domain" description="HTH iclR-type" evidence="4">
    <location>
        <begin position="11"/>
        <end position="72"/>
    </location>
</feature>
<dbReference type="GO" id="GO:0045892">
    <property type="term" value="P:negative regulation of DNA-templated transcription"/>
    <property type="evidence" value="ECO:0007669"/>
    <property type="project" value="TreeGrafter"/>
</dbReference>
<evidence type="ECO:0000259" key="4">
    <source>
        <dbReference type="PROSITE" id="PS51077"/>
    </source>
</evidence>
<dbReference type="SUPFAM" id="SSF55781">
    <property type="entry name" value="GAF domain-like"/>
    <property type="match status" value="1"/>
</dbReference>
<evidence type="ECO:0000256" key="2">
    <source>
        <dbReference type="ARBA" id="ARBA00023125"/>
    </source>
</evidence>
<keyword evidence="1" id="KW-0805">Transcription regulation</keyword>
<dbReference type="InterPro" id="IPR029016">
    <property type="entry name" value="GAF-like_dom_sf"/>
</dbReference>
<dbReference type="InterPro" id="IPR036388">
    <property type="entry name" value="WH-like_DNA-bd_sf"/>
</dbReference>
<dbReference type="GO" id="GO:0003700">
    <property type="term" value="F:DNA-binding transcription factor activity"/>
    <property type="evidence" value="ECO:0007669"/>
    <property type="project" value="TreeGrafter"/>
</dbReference>
<dbReference type="PROSITE" id="PS51077">
    <property type="entry name" value="HTH_ICLR"/>
    <property type="match status" value="1"/>
</dbReference>
<evidence type="ECO:0000313" key="7">
    <source>
        <dbReference type="Proteomes" id="UP000325713"/>
    </source>
</evidence>
<dbReference type="KEGG" id="nzl:D0T92_10220"/>
<keyword evidence="2" id="KW-0238">DNA-binding</keyword>
<proteinExistence type="predicted"/>
<organism evidence="6 7">
    <name type="scientific">Neisseria zalophi</name>
    <dbReference type="NCBI Taxonomy" id="640030"/>
    <lineage>
        <taxon>Bacteria</taxon>
        <taxon>Pseudomonadati</taxon>
        <taxon>Pseudomonadota</taxon>
        <taxon>Betaproteobacteria</taxon>
        <taxon>Neisseriales</taxon>
        <taxon>Neisseriaceae</taxon>
        <taxon>Neisseria</taxon>
    </lineage>
</organism>
<dbReference type="InterPro" id="IPR005471">
    <property type="entry name" value="Tscrpt_reg_IclR_N"/>
</dbReference>
<dbReference type="InterPro" id="IPR014757">
    <property type="entry name" value="Tscrpt_reg_IclR_C"/>
</dbReference>
<dbReference type="AlphaFoldDB" id="A0A5J6PWC3"/>